<comment type="caution">
    <text evidence="6">The sequence shown here is derived from an EMBL/GenBank/DDBJ whole genome shotgun (WGS) entry which is preliminary data.</text>
</comment>
<dbReference type="Pfam" id="PF04107">
    <property type="entry name" value="GCS2"/>
    <property type="match status" value="1"/>
</dbReference>
<accession>A0ABQ5QSW3</accession>
<gene>
    <name evidence="6" type="primary">gsh1</name>
    <name evidence="6" type="ORF">Pa4123_28680</name>
</gene>
<organism evidence="6 7">
    <name type="scientific">Phytohabitans aurantiacus</name>
    <dbReference type="NCBI Taxonomy" id="3016789"/>
    <lineage>
        <taxon>Bacteria</taxon>
        <taxon>Bacillati</taxon>
        <taxon>Actinomycetota</taxon>
        <taxon>Actinomycetes</taxon>
        <taxon>Micromonosporales</taxon>
        <taxon>Micromonosporaceae</taxon>
    </lineage>
</organism>
<keyword evidence="1 5" id="KW-0436">Ligase</keyword>
<dbReference type="PIRSF" id="PIRSF017901">
    <property type="entry name" value="GCL"/>
    <property type="match status" value="1"/>
</dbReference>
<dbReference type="GO" id="GO:0016874">
    <property type="term" value="F:ligase activity"/>
    <property type="evidence" value="ECO:0007669"/>
    <property type="project" value="UniProtKB-KW"/>
</dbReference>
<sequence length="448" mass="48190">MRDEPELTLTDLATLFTPAREERIGIELECGLVDPRTGHNVGYHRAHGFLDALRQELGGTPMDEAGALVGVELPGGAQVSLELGGAIEYSSAPYRSLTDLVGAARRDMLAVSSVARRLGLSILLGALLPFPPPEGIPWAPKPRIGIMRDYFRRLGPPASYAERVMGLTLSTQTTVDFLSPVDFREKLRLLAKVAPIAAALFVNSPLDDGQPAGVLSHRMRMWERVDPARCGVLGFATAPDVSTEDVLRWALDLPMIYRHTHGGYTAAPDRTFAELMRDGFGDGTRPAFGDWRAHLCQVWPHVRARNTLEMRAFDGLGWSAFAAGPAFVVGLAYHAPSRRAALALLSDLTAADLARATSDVAAKGLDALAGRHSVGALVEALLGLARQGLRARVDAGIDSPDGPDLLDPLDGVVRSGVTFAERYLSDWAGPFRERPDALVAAHRIPPSP</sequence>
<dbReference type="InterPro" id="IPR006336">
    <property type="entry name" value="GCS2"/>
</dbReference>
<evidence type="ECO:0000256" key="2">
    <source>
        <dbReference type="ARBA" id="ARBA00022741"/>
    </source>
</evidence>
<dbReference type="PANTHER" id="PTHR34378:SF1">
    <property type="entry name" value="GLUTAMATE--CYSTEINE LIGASE, CHLOROPLASTIC"/>
    <property type="match status" value="1"/>
</dbReference>
<evidence type="ECO:0000256" key="5">
    <source>
        <dbReference type="PIRNR" id="PIRNR017901"/>
    </source>
</evidence>
<dbReference type="EMBL" id="BSDI01000011">
    <property type="protein sequence ID" value="GLH97593.1"/>
    <property type="molecule type" value="Genomic_DNA"/>
</dbReference>
<keyword evidence="3 5" id="KW-0067">ATP-binding</keyword>
<dbReference type="InterPro" id="IPR014746">
    <property type="entry name" value="Gln_synth/guanido_kin_cat_dom"/>
</dbReference>
<dbReference type="Proteomes" id="UP001144280">
    <property type="component" value="Unassembled WGS sequence"/>
</dbReference>
<name>A0ABQ5QSW3_9ACTN</name>
<evidence type="ECO:0000313" key="7">
    <source>
        <dbReference type="Proteomes" id="UP001144280"/>
    </source>
</evidence>
<keyword evidence="7" id="KW-1185">Reference proteome</keyword>
<dbReference type="Gene3D" id="3.30.590.20">
    <property type="match status" value="1"/>
</dbReference>
<dbReference type="PANTHER" id="PTHR34378">
    <property type="entry name" value="GLUTAMATE--CYSTEINE LIGASE, CHLOROPLASTIC"/>
    <property type="match status" value="1"/>
</dbReference>
<evidence type="ECO:0000313" key="6">
    <source>
        <dbReference type="EMBL" id="GLH97593.1"/>
    </source>
</evidence>
<protein>
    <recommendedName>
        <fullName evidence="5">Glutamate--cysteine ligase</fullName>
        <ecNumber evidence="5">6.3.2.2</ecNumber>
    </recommendedName>
</protein>
<reference evidence="6" key="1">
    <citation type="submission" date="2022-12" db="EMBL/GenBank/DDBJ databases">
        <title>New Phytohabitans aurantiacus sp. RD004123 nov., an actinomycete isolated from soil.</title>
        <authorList>
            <person name="Triningsih D.W."/>
            <person name="Harunari E."/>
            <person name="Igarashi Y."/>
        </authorList>
    </citation>
    <scope>NUCLEOTIDE SEQUENCE</scope>
    <source>
        <strain evidence="6">RD004123</strain>
    </source>
</reference>
<evidence type="ECO:0000256" key="4">
    <source>
        <dbReference type="ARBA" id="ARBA00048819"/>
    </source>
</evidence>
<keyword evidence="2 5" id="KW-0547">Nucleotide-binding</keyword>
<evidence type="ECO:0000256" key="3">
    <source>
        <dbReference type="ARBA" id="ARBA00022840"/>
    </source>
</evidence>
<comment type="function">
    <text evidence="5">Catalyzes the synthesis of gamma-glutamylcysteine (gamma-GC).</text>
</comment>
<dbReference type="InterPro" id="IPR035434">
    <property type="entry name" value="GCL_bact_plant"/>
</dbReference>
<comment type="catalytic activity">
    <reaction evidence="4 5">
        <text>L-cysteine + L-glutamate + ATP = gamma-L-glutamyl-L-cysteine + ADP + phosphate + H(+)</text>
        <dbReference type="Rhea" id="RHEA:13285"/>
        <dbReference type="ChEBI" id="CHEBI:15378"/>
        <dbReference type="ChEBI" id="CHEBI:29985"/>
        <dbReference type="ChEBI" id="CHEBI:30616"/>
        <dbReference type="ChEBI" id="CHEBI:35235"/>
        <dbReference type="ChEBI" id="CHEBI:43474"/>
        <dbReference type="ChEBI" id="CHEBI:58173"/>
        <dbReference type="ChEBI" id="CHEBI:456216"/>
        <dbReference type="EC" id="6.3.2.2"/>
    </reaction>
</comment>
<proteinExistence type="inferred from homology"/>
<dbReference type="EC" id="6.3.2.2" evidence="5"/>
<evidence type="ECO:0000256" key="1">
    <source>
        <dbReference type="ARBA" id="ARBA00022598"/>
    </source>
</evidence>
<dbReference type="RefSeq" id="WP_281895623.1">
    <property type="nucleotide sequence ID" value="NZ_BSDI01000011.1"/>
</dbReference>
<comment type="similarity">
    <text evidence="5">Belongs to the glutamate--cysteine ligase type 2 family. EgtA subfamily.</text>
</comment>
<dbReference type="SUPFAM" id="SSF55931">
    <property type="entry name" value="Glutamine synthetase/guanido kinase"/>
    <property type="match status" value="1"/>
</dbReference>